<sequence length="94" mass="9616">MIFSNCNMGLGPMTPTTSQTIGGTPVDGVGTGTFAPQAPGVGLGTSSSTLPPRPLSTAPGTGTNDQIPLEEPHLEIDDPKEANPRLNQTMADLQ</sequence>
<organism evidence="2 3">
    <name type="scientific">Cannabis sativa</name>
    <name type="common">Hemp</name>
    <name type="synonym">Marijuana</name>
    <dbReference type="NCBI Taxonomy" id="3483"/>
    <lineage>
        <taxon>Eukaryota</taxon>
        <taxon>Viridiplantae</taxon>
        <taxon>Streptophyta</taxon>
        <taxon>Embryophyta</taxon>
        <taxon>Tracheophyta</taxon>
        <taxon>Spermatophyta</taxon>
        <taxon>Magnoliopsida</taxon>
        <taxon>eudicotyledons</taxon>
        <taxon>Gunneridae</taxon>
        <taxon>Pentapetalae</taxon>
        <taxon>rosids</taxon>
        <taxon>fabids</taxon>
        <taxon>Rosales</taxon>
        <taxon>Cannabaceae</taxon>
        <taxon>Cannabis</taxon>
    </lineage>
</organism>
<dbReference type="Proteomes" id="UP000596661">
    <property type="component" value="Chromosome 1"/>
</dbReference>
<dbReference type="AlphaFoldDB" id="A0A803NMQ2"/>
<accession>A0A803NMQ2</accession>
<proteinExistence type="predicted"/>
<dbReference type="EMBL" id="UZAU01000081">
    <property type="status" value="NOT_ANNOTATED_CDS"/>
    <property type="molecule type" value="Genomic_DNA"/>
</dbReference>
<feature type="region of interest" description="Disordered" evidence="1">
    <location>
        <begin position="1"/>
        <end position="94"/>
    </location>
</feature>
<evidence type="ECO:0000256" key="1">
    <source>
        <dbReference type="SAM" id="MobiDB-lite"/>
    </source>
</evidence>
<name>A0A803NMQ2_CANSA</name>
<keyword evidence="3" id="KW-1185">Reference proteome</keyword>
<feature type="compositionally biased region" description="Polar residues" evidence="1">
    <location>
        <begin position="85"/>
        <end position="94"/>
    </location>
</feature>
<evidence type="ECO:0000313" key="2">
    <source>
        <dbReference type="EnsemblPlants" id="cds.evm.model.01.2804"/>
    </source>
</evidence>
<dbReference type="EnsemblPlants" id="evm.model.01.2804">
    <property type="protein sequence ID" value="cds.evm.model.01.2804"/>
    <property type="gene ID" value="evm.TU.01.2804"/>
</dbReference>
<evidence type="ECO:0000313" key="3">
    <source>
        <dbReference type="Proteomes" id="UP000596661"/>
    </source>
</evidence>
<reference evidence="2" key="2">
    <citation type="submission" date="2021-03" db="UniProtKB">
        <authorList>
            <consortium name="EnsemblPlants"/>
        </authorList>
    </citation>
    <scope>IDENTIFICATION</scope>
</reference>
<feature type="compositionally biased region" description="Basic and acidic residues" evidence="1">
    <location>
        <begin position="70"/>
        <end position="83"/>
    </location>
</feature>
<protein>
    <submittedName>
        <fullName evidence="2">Uncharacterized protein</fullName>
    </submittedName>
</protein>
<dbReference type="Gramene" id="evm.model.01.2804">
    <property type="protein sequence ID" value="cds.evm.model.01.2804"/>
    <property type="gene ID" value="evm.TU.01.2804"/>
</dbReference>
<reference evidence="2" key="1">
    <citation type="submission" date="2018-11" db="EMBL/GenBank/DDBJ databases">
        <authorList>
            <person name="Grassa J C."/>
        </authorList>
    </citation>
    <scope>NUCLEOTIDE SEQUENCE [LARGE SCALE GENOMIC DNA]</scope>
</reference>